<accession>A0A4R6QSH8</accession>
<protein>
    <submittedName>
        <fullName evidence="1">Uncharacterized protein DUF2867</fullName>
    </submittedName>
</protein>
<proteinExistence type="predicted"/>
<dbReference type="AlphaFoldDB" id="A0A4R6QSH8"/>
<organism evidence="1 2">
    <name type="scientific">Roseateles toxinivorans</name>
    <dbReference type="NCBI Taxonomy" id="270368"/>
    <lineage>
        <taxon>Bacteria</taxon>
        <taxon>Pseudomonadati</taxon>
        <taxon>Pseudomonadota</taxon>
        <taxon>Betaproteobacteria</taxon>
        <taxon>Burkholderiales</taxon>
        <taxon>Sphaerotilaceae</taxon>
        <taxon>Roseateles</taxon>
    </lineage>
</organism>
<gene>
    <name evidence="1" type="ORF">DES47_101344</name>
</gene>
<keyword evidence="2" id="KW-1185">Reference proteome</keyword>
<comment type="caution">
    <text evidence="1">The sequence shown here is derived from an EMBL/GenBank/DDBJ whole genome shotgun (WGS) entry which is preliminary data.</text>
</comment>
<dbReference type="EMBL" id="SNXS01000001">
    <property type="protein sequence ID" value="TDP74287.1"/>
    <property type="molecule type" value="Genomic_DNA"/>
</dbReference>
<sequence length="175" mass="18959">MPATCSVTAVEIPLQASIVGLYPVTHLSDAYAVTLPAGASTHPEQLSRFIFSQQPRWVDGLMAIRDAVVSLFGLKTANQLTTAAGQRVGIFKIYSSLAQEVVLGEDDRHLDFRLSLLCAPSGSRGEQRLVLSTVVHCHNLLGRTYILLIAPFHRLIVRSSLRRAARAGWPLASGA</sequence>
<dbReference type="RefSeq" id="WP_133698932.1">
    <property type="nucleotide sequence ID" value="NZ_SNXS01000001.1"/>
</dbReference>
<name>A0A4R6QSH8_9BURK</name>
<evidence type="ECO:0000313" key="2">
    <source>
        <dbReference type="Proteomes" id="UP000295361"/>
    </source>
</evidence>
<dbReference type="OrthoDB" id="7058586at2"/>
<evidence type="ECO:0000313" key="1">
    <source>
        <dbReference type="EMBL" id="TDP74287.1"/>
    </source>
</evidence>
<dbReference type="Pfam" id="PF11066">
    <property type="entry name" value="DUF2867"/>
    <property type="match status" value="1"/>
</dbReference>
<dbReference type="InterPro" id="IPR021295">
    <property type="entry name" value="DUF2867"/>
</dbReference>
<reference evidence="1 2" key="1">
    <citation type="submission" date="2019-03" db="EMBL/GenBank/DDBJ databases">
        <title>Genomic Encyclopedia of Type Strains, Phase IV (KMG-IV): sequencing the most valuable type-strain genomes for metagenomic binning, comparative biology and taxonomic classification.</title>
        <authorList>
            <person name="Goeker M."/>
        </authorList>
    </citation>
    <scope>NUCLEOTIDE SEQUENCE [LARGE SCALE GENOMIC DNA]</scope>
    <source>
        <strain evidence="1 2">DSM 16998</strain>
    </source>
</reference>
<dbReference type="Proteomes" id="UP000295361">
    <property type="component" value="Unassembled WGS sequence"/>
</dbReference>
<dbReference type="InParanoid" id="A0A4R6QSH8"/>